<evidence type="ECO:0000256" key="12">
    <source>
        <dbReference type="PIRSR" id="PIRSR605959-1"/>
    </source>
</evidence>
<protein>
    <recommendedName>
        <fullName evidence="5 15">Fumarylacetoacetase</fullName>
        <ecNumber evidence="4 15">3.7.1.2</ecNumber>
    </recommendedName>
    <alternativeName>
        <fullName evidence="15">Fumarylacetoacetate hydrolase</fullName>
    </alternativeName>
</protein>
<keyword evidence="10 15" id="KW-0828">Tyrosine catabolism</keyword>
<evidence type="ECO:0000313" key="19">
    <source>
        <dbReference type="Proteomes" id="UP000031036"/>
    </source>
</evidence>
<organism evidence="18 19">
    <name type="scientific">Toxocara canis</name>
    <name type="common">Canine roundworm</name>
    <dbReference type="NCBI Taxonomy" id="6265"/>
    <lineage>
        <taxon>Eukaryota</taxon>
        <taxon>Metazoa</taxon>
        <taxon>Ecdysozoa</taxon>
        <taxon>Nematoda</taxon>
        <taxon>Chromadorea</taxon>
        <taxon>Rhabditida</taxon>
        <taxon>Spirurina</taxon>
        <taxon>Ascaridomorpha</taxon>
        <taxon>Ascaridoidea</taxon>
        <taxon>Toxocaridae</taxon>
        <taxon>Toxocara</taxon>
    </lineage>
</organism>
<comment type="cofactor">
    <cofactor evidence="15">
        <name>Mg(2+)</name>
        <dbReference type="ChEBI" id="CHEBI:18420"/>
    </cofactor>
    <cofactor evidence="15">
        <name>Ca(2+)</name>
        <dbReference type="ChEBI" id="CHEBI:29108"/>
    </cofactor>
</comment>
<dbReference type="InterPro" id="IPR015377">
    <property type="entry name" value="Fumarylacetoacetase_N"/>
</dbReference>
<evidence type="ECO:0000313" key="18">
    <source>
        <dbReference type="EMBL" id="KHN80936.1"/>
    </source>
</evidence>
<dbReference type="GO" id="GO:1902000">
    <property type="term" value="P:homogentisate catabolic process"/>
    <property type="evidence" value="ECO:0007669"/>
    <property type="project" value="TreeGrafter"/>
</dbReference>
<gene>
    <name evidence="18" type="primary">Fah</name>
    <name evidence="18" type="ORF">Tcan_15582</name>
</gene>
<dbReference type="PANTHER" id="PTHR43069:SF2">
    <property type="entry name" value="FUMARYLACETOACETASE"/>
    <property type="match status" value="1"/>
</dbReference>
<feature type="active site" description="Proton acceptor" evidence="12">
    <location>
        <position position="133"/>
    </location>
</feature>
<evidence type="ECO:0000256" key="8">
    <source>
        <dbReference type="ARBA" id="ARBA00022837"/>
    </source>
</evidence>
<dbReference type="AlphaFoldDB" id="A0A0B2VBP3"/>
<keyword evidence="9 15" id="KW-0460">Magnesium</keyword>
<name>A0A0B2VBP3_TOXCA</name>
<dbReference type="OMA" id="YWTAAQQ"/>
<evidence type="ECO:0000256" key="3">
    <source>
        <dbReference type="ARBA" id="ARBA00010211"/>
    </source>
</evidence>
<dbReference type="STRING" id="6265.A0A0B2VBP3"/>
<evidence type="ECO:0000256" key="13">
    <source>
        <dbReference type="PIRSR" id="PIRSR605959-2"/>
    </source>
</evidence>
<dbReference type="OrthoDB" id="9971669at2759"/>
<evidence type="ECO:0000256" key="14">
    <source>
        <dbReference type="PIRSR" id="PIRSR605959-3"/>
    </source>
</evidence>
<sequence>MSFIDIASDSDFPIQNLPYGVFSTEANPKKRIGVAIGEYILDLSLVKHFFTGPNLSINQHVFEQDSLNKFMELPKAAWQEARVVLQSLLGKDDERLRDNTELRTKALVRRQCATMHLPAHIGDYTDFYSSIHHATNVGIMFRGKDNALMPNWRWLPVGYHGRSSSIVPSGVGIHRPWGQTKADDAENCSVDHVVSRSNFKYMYWTMKQQLVHHTCNGCNIRAGDLMGSGTISGPEEGSFGSMLELSWKGTKAVAVGDQTRKFINDNDEVTLRGGYDIKEEGSFGSMLELSWKGTKAVAVGDQTRKFINDNDEVTLRGWCEGRGYRIGFGECRGKLLPAVKVV</sequence>
<evidence type="ECO:0000256" key="11">
    <source>
        <dbReference type="ARBA" id="ARBA00023232"/>
    </source>
</evidence>
<comment type="similarity">
    <text evidence="3 15">Belongs to the FAH family.</text>
</comment>
<dbReference type="Proteomes" id="UP000031036">
    <property type="component" value="Unassembled WGS sequence"/>
</dbReference>
<dbReference type="UniPathway" id="UPA00139">
    <property type="reaction ID" value="UER00341"/>
</dbReference>
<dbReference type="FunFam" id="2.30.30.230:FF:000001">
    <property type="entry name" value="Fumarylacetoacetase"/>
    <property type="match status" value="1"/>
</dbReference>
<comment type="catalytic activity">
    <reaction evidence="1 15">
        <text>4-fumarylacetoacetate + H2O = acetoacetate + fumarate + H(+)</text>
        <dbReference type="Rhea" id="RHEA:10244"/>
        <dbReference type="ChEBI" id="CHEBI:13705"/>
        <dbReference type="ChEBI" id="CHEBI:15377"/>
        <dbReference type="ChEBI" id="CHEBI:15378"/>
        <dbReference type="ChEBI" id="CHEBI:18034"/>
        <dbReference type="ChEBI" id="CHEBI:29806"/>
        <dbReference type="EC" id="3.7.1.2"/>
    </reaction>
</comment>
<dbReference type="GO" id="GO:0004334">
    <property type="term" value="F:fumarylacetoacetase activity"/>
    <property type="evidence" value="ECO:0007669"/>
    <property type="project" value="UniProtKB-UniRule"/>
</dbReference>
<dbReference type="SUPFAM" id="SSF56529">
    <property type="entry name" value="FAH"/>
    <property type="match status" value="3"/>
</dbReference>
<reference evidence="18 19" key="1">
    <citation type="submission" date="2014-11" db="EMBL/GenBank/DDBJ databases">
        <title>Genetic blueprint of the zoonotic pathogen Toxocara canis.</title>
        <authorList>
            <person name="Zhu X.-Q."/>
            <person name="Korhonen P.K."/>
            <person name="Cai H."/>
            <person name="Young N.D."/>
            <person name="Nejsum P."/>
            <person name="von Samson-Himmelstjerna G."/>
            <person name="Boag P.R."/>
            <person name="Tan P."/>
            <person name="Li Q."/>
            <person name="Min J."/>
            <person name="Yang Y."/>
            <person name="Wang X."/>
            <person name="Fang X."/>
            <person name="Hall R.S."/>
            <person name="Hofmann A."/>
            <person name="Sternberg P.W."/>
            <person name="Jex A.R."/>
            <person name="Gasser R.B."/>
        </authorList>
    </citation>
    <scope>NUCLEOTIDE SEQUENCE [LARGE SCALE GENOMIC DNA]</scope>
    <source>
        <strain evidence="18">PN_DK_2014</strain>
    </source>
</reference>
<dbReference type="PANTHER" id="PTHR43069">
    <property type="entry name" value="FUMARYLACETOACETASE"/>
    <property type="match status" value="1"/>
</dbReference>
<keyword evidence="6 14" id="KW-0479">Metal-binding</keyword>
<dbReference type="Pfam" id="PF09298">
    <property type="entry name" value="FAA_hydrolase_N"/>
    <property type="match status" value="1"/>
</dbReference>
<evidence type="ECO:0000256" key="7">
    <source>
        <dbReference type="ARBA" id="ARBA00022801"/>
    </source>
</evidence>
<dbReference type="InterPro" id="IPR005959">
    <property type="entry name" value="Fumarylacetoacetase"/>
</dbReference>
<dbReference type="InterPro" id="IPR036462">
    <property type="entry name" value="Fumarylacetoacetase_N_sf"/>
</dbReference>
<feature type="domain" description="Fumarylacetoacetase-like C-terminal" evidence="16">
    <location>
        <begin position="190"/>
        <end position="272"/>
    </location>
</feature>
<evidence type="ECO:0000259" key="16">
    <source>
        <dbReference type="Pfam" id="PF01557"/>
    </source>
</evidence>
<proteinExistence type="inferred from homology"/>
<evidence type="ECO:0000256" key="1">
    <source>
        <dbReference type="ARBA" id="ARBA00000353"/>
    </source>
</evidence>
<feature type="domain" description="Fumarylacetoacetase N-terminal" evidence="17">
    <location>
        <begin position="15"/>
        <end position="118"/>
    </location>
</feature>
<keyword evidence="8 14" id="KW-0106">Calcium</keyword>
<evidence type="ECO:0000256" key="9">
    <source>
        <dbReference type="ARBA" id="ARBA00022842"/>
    </source>
</evidence>
<feature type="binding site" evidence="14">
    <location>
        <position position="126"/>
    </location>
    <ligand>
        <name>Ca(2+)</name>
        <dbReference type="ChEBI" id="CHEBI:29108"/>
    </ligand>
</feature>
<dbReference type="Gene3D" id="3.90.850.10">
    <property type="entry name" value="Fumarylacetoacetase-like, C-terminal domain"/>
    <property type="match status" value="3"/>
</dbReference>
<keyword evidence="19" id="KW-1185">Reference proteome</keyword>
<dbReference type="SUPFAM" id="SSF63433">
    <property type="entry name" value="Fumarylacetoacetate hydrolase, FAH, N-terminal domain"/>
    <property type="match status" value="1"/>
</dbReference>
<dbReference type="Pfam" id="PF01557">
    <property type="entry name" value="FAA_hydrolase"/>
    <property type="match status" value="1"/>
</dbReference>
<evidence type="ECO:0000256" key="10">
    <source>
        <dbReference type="ARBA" id="ARBA00022878"/>
    </source>
</evidence>
<evidence type="ECO:0000256" key="4">
    <source>
        <dbReference type="ARBA" id="ARBA00012094"/>
    </source>
</evidence>
<dbReference type="Gene3D" id="2.30.30.230">
    <property type="entry name" value="Fumarylacetoacetase, N-terminal domain"/>
    <property type="match status" value="1"/>
</dbReference>
<dbReference type="InterPro" id="IPR036663">
    <property type="entry name" value="Fumarylacetoacetase_C_sf"/>
</dbReference>
<dbReference type="InterPro" id="IPR011234">
    <property type="entry name" value="Fumarylacetoacetase-like_C"/>
</dbReference>
<dbReference type="GO" id="GO:0046872">
    <property type="term" value="F:metal ion binding"/>
    <property type="evidence" value="ECO:0007669"/>
    <property type="project" value="UniProtKB-UniRule"/>
</dbReference>
<feature type="binding site" evidence="13">
    <location>
        <position position="142"/>
    </location>
    <ligand>
        <name>substrate</name>
    </ligand>
</feature>
<comment type="pathway">
    <text evidence="2 15">Amino-acid degradation; L-phenylalanine degradation; acetoacetate and fumarate from L-phenylalanine: step 6/6.</text>
</comment>
<accession>A0A0B2VBP3</accession>
<evidence type="ECO:0000256" key="15">
    <source>
        <dbReference type="RuleBase" id="RU366008"/>
    </source>
</evidence>
<dbReference type="GO" id="GO:0006572">
    <property type="term" value="P:L-tyrosine catabolic process"/>
    <property type="evidence" value="ECO:0007669"/>
    <property type="project" value="UniProtKB-UniRule"/>
</dbReference>
<dbReference type="EC" id="3.7.1.2" evidence="4 15"/>
<dbReference type="GO" id="GO:0006559">
    <property type="term" value="P:L-phenylalanine catabolic process"/>
    <property type="evidence" value="ECO:0007669"/>
    <property type="project" value="UniProtKB-UniRule"/>
</dbReference>
<feature type="binding site" evidence="13">
    <location>
        <position position="128"/>
    </location>
    <ligand>
        <name>substrate</name>
    </ligand>
</feature>
<evidence type="ECO:0000259" key="17">
    <source>
        <dbReference type="Pfam" id="PF09298"/>
    </source>
</evidence>
<dbReference type="EMBL" id="JPKZ01001631">
    <property type="protein sequence ID" value="KHN80936.1"/>
    <property type="molecule type" value="Genomic_DNA"/>
</dbReference>
<evidence type="ECO:0000256" key="2">
    <source>
        <dbReference type="ARBA" id="ARBA00004782"/>
    </source>
</evidence>
<keyword evidence="11 15" id="KW-0585">Phenylalanine catabolism</keyword>
<evidence type="ECO:0000256" key="6">
    <source>
        <dbReference type="ARBA" id="ARBA00022723"/>
    </source>
</evidence>
<keyword evidence="7 15" id="KW-0378">Hydrolase</keyword>
<evidence type="ECO:0000256" key="5">
    <source>
        <dbReference type="ARBA" id="ARBA00014741"/>
    </source>
</evidence>
<comment type="caution">
    <text evidence="18">The sequence shown here is derived from an EMBL/GenBank/DDBJ whole genome shotgun (WGS) entry which is preliminary data.</text>
</comment>